<dbReference type="AlphaFoldDB" id="A0A2J6Q844"/>
<dbReference type="EMBL" id="KZ613477">
    <property type="protein sequence ID" value="PMD22449.1"/>
    <property type="molecule type" value="Genomic_DNA"/>
</dbReference>
<keyword evidence="4" id="KW-1185">Reference proteome</keyword>
<feature type="transmembrane region" description="Helical" evidence="2">
    <location>
        <begin position="45"/>
        <end position="64"/>
    </location>
</feature>
<proteinExistence type="predicted"/>
<feature type="region of interest" description="Disordered" evidence="1">
    <location>
        <begin position="1"/>
        <end position="35"/>
    </location>
</feature>
<keyword evidence="2" id="KW-0812">Transmembrane</keyword>
<evidence type="ECO:0000313" key="4">
    <source>
        <dbReference type="Proteomes" id="UP000235672"/>
    </source>
</evidence>
<gene>
    <name evidence="3" type="ORF">NA56DRAFT_702232</name>
</gene>
<sequence>MYLPTSTTTNSIPTLLPTSTSLLPTSSTTPNPLAPSTSPVFGADTTMNLVFGISAFAMAAITIWQNRHYLKAMQMPWGKVFASKPSNSDKH</sequence>
<evidence type="ECO:0000313" key="3">
    <source>
        <dbReference type="EMBL" id="PMD22449.1"/>
    </source>
</evidence>
<accession>A0A2J6Q844</accession>
<keyword evidence="2" id="KW-0472">Membrane</keyword>
<organism evidence="3 4">
    <name type="scientific">Hyaloscypha hepaticicola</name>
    <dbReference type="NCBI Taxonomy" id="2082293"/>
    <lineage>
        <taxon>Eukaryota</taxon>
        <taxon>Fungi</taxon>
        <taxon>Dikarya</taxon>
        <taxon>Ascomycota</taxon>
        <taxon>Pezizomycotina</taxon>
        <taxon>Leotiomycetes</taxon>
        <taxon>Helotiales</taxon>
        <taxon>Hyaloscyphaceae</taxon>
        <taxon>Hyaloscypha</taxon>
    </lineage>
</organism>
<reference evidence="3 4" key="1">
    <citation type="submission" date="2016-05" db="EMBL/GenBank/DDBJ databases">
        <title>A degradative enzymes factory behind the ericoid mycorrhizal symbiosis.</title>
        <authorList>
            <consortium name="DOE Joint Genome Institute"/>
            <person name="Martino E."/>
            <person name="Morin E."/>
            <person name="Grelet G."/>
            <person name="Kuo A."/>
            <person name="Kohler A."/>
            <person name="Daghino S."/>
            <person name="Barry K."/>
            <person name="Choi C."/>
            <person name="Cichocki N."/>
            <person name="Clum A."/>
            <person name="Copeland A."/>
            <person name="Hainaut M."/>
            <person name="Haridas S."/>
            <person name="Labutti K."/>
            <person name="Lindquist E."/>
            <person name="Lipzen A."/>
            <person name="Khouja H.-R."/>
            <person name="Murat C."/>
            <person name="Ohm R."/>
            <person name="Olson A."/>
            <person name="Spatafora J."/>
            <person name="Veneault-Fourrey C."/>
            <person name="Henrissat B."/>
            <person name="Grigoriev I."/>
            <person name="Martin F."/>
            <person name="Perotto S."/>
        </authorList>
    </citation>
    <scope>NUCLEOTIDE SEQUENCE [LARGE SCALE GENOMIC DNA]</scope>
    <source>
        <strain evidence="3 4">UAMH 7357</strain>
    </source>
</reference>
<protein>
    <submittedName>
        <fullName evidence="3">Uncharacterized protein</fullName>
    </submittedName>
</protein>
<evidence type="ECO:0000256" key="1">
    <source>
        <dbReference type="SAM" id="MobiDB-lite"/>
    </source>
</evidence>
<keyword evidence="2" id="KW-1133">Transmembrane helix</keyword>
<name>A0A2J6Q844_9HELO</name>
<dbReference type="Proteomes" id="UP000235672">
    <property type="component" value="Unassembled WGS sequence"/>
</dbReference>
<evidence type="ECO:0000256" key="2">
    <source>
        <dbReference type="SAM" id="Phobius"/>
    </source>
</evidence>
<dbReference type="OrthoDB" id="3562184at2759"/>